<proteinExistence type="predicted"/>
<dbReference type="AlphaFoldDB" id="A0A314UM70"/>
<evidence type="ECO:0000313" key="2">
    <source>
        <dbReference type="Proteomes" id="UP000250321"/>
    </source>
</evidence>
<accession>A0A314UM70</accession>
<sequence length="92" mass="10694">MAQIATTDPSEGSNCFWFQLKNRLRNEVLLPLYKVDELYEAYESKDSVVEKYLEEVKADKSKIAPEALLPNQIVRCVNHWNFGKWLSFSGRP</sequence>
<dbReference type="Proteomes" id="UP000250321">
    <property type="component" value="Unassembled WGS sequence"/>
</dbReference>
<reference evidence="1 2" key="1">
    <citation type="submission" date="2018-02" db="EMBL/GenBank/DDBJ databases">
        <title>Draft genome of wild Prunus yedoensis var. nudiflora.</title>
        <authorList>
            <person name="Baek S."/>
            <person name="Kim J.-H."/>
            <person name="Choi K."/>
            <person name="Kim G.-B."/>
            <person name="Cho A."/>
            <person name="Jang H."/>
            <person name="Shin C.-H."/>
            <person name="Yu H.-J."/>
            <person name="Mun J.-H."/>
        </authorList>
    </citation>
    <scope>NUCLEOTIDE SEQUENCE [LARGE SCALE GENOMIC DNA]</scope>
    <source>
        <strain evidence="2">cv. Jeju island</strain>
        <tissue evidence="1">Leaf</tissue>
    </source>
</reference>
<organism evidence="1 2">
    <name type="scientific">Prunus yedoensis var. nudiflora</name>
    <dbReference type="NCBI Taxonomy" id="2094558"/>
    <lineage>
        <taxon>Eukaryota</taxon>
        <taxon>Viridiplantae</taxon>
        <taxon>Streptophyta</taxon>
        <taxon>Embryophyta</taxon>
        <taxon>Tracheophyta</taxon>
        <taxon>Spermatophyta</taxon>
        <taxon>Magnoliopsida</taxon>
        <taxon>eudicotyledons</taxon>
        <taxon>Gunneridae</taxon>
        <taxon>Pentapetalae</taxon>
        <taxon>rosids</taxon>
        <taxon>fabids</taxon>
        <taxon>Rosales</taxon>
        <taxon>Rosaceae</taxon>
        <taxon>Amygdaloideae</taxon>
        <taxon>Amygdaleae</taxon>
        <taxon>Prunus</taxon>
    </lineage>
</organism>
<protein>
    <submittedName>
        <fullName evidence="1">Uncharacterized protein</fullName>
    </submittedName>
</protein>
<name>A0A314UM70_PRUYE</name>
<dbReference type="EMBL" id="PJQY01003426">
    <property type="protein sequence ID" value="PQM37624.1"/>
    <property type="molecule type" value="Genomic_DNA"/>
</dbReference>
<evidence type="ECO:0000313" key="1">
    <source>
        <dbReference type="EMBL" id="PQM37624.1"/>
    </source>
</evidence>
<comment type="caution">
    <text evidence="1">The sequence shown here is derived from an EMBL/GenBank/DDBJ whole genome shotgun (WGS) entry which is preliminary data.</text>
</comment>
<gene>
    <name evidence="1" type="ORF">Pyn_21916</name>
</gene>
<keyword evidence="2" id="KW-1185">Reference proteome</keyword>